<dbReference type="PANTHER" id="PTHR44154:SF1">
    <property type="entry name" value="QUINONE OXIDOREDUCTASE"/>
    <property type="match status" value="1"/>
</dbReference>
<feature type="domain" description="Enoyl reductase (ER)" evidence="2">
    <location>
        <begin position="8"/>
        <end position="307"/>
    </location>
</feature>
<gene>
    <name evidence="4" type="ORF">FB463_002653</name>
    <name evidence="3" type="ORF">FFA01_23440</name>
</gene>
<keyword evidence="5" id="KW-1185">Reference proteome</keyword>
<dbReference type="Gene3D" id="3.40.50.720">
    <property type="entry name" value="NAD(P)-binding Rossmann-like Domain"/>
    <property type="match status" value="1"/>
</dbReference>
<evidence type="ECO:0000313" key="6">
    <source>
        <dbReference type="Proteomes" id="UP000522688"/>
    </source>
</evidence>
<dbReference type="AlphaFoldDB" id="A0A7W3JK43"/>
<keyword evidence="1" id="KW-0521">NADP</keyword>
<evidence type="ECO:0000259" key="2">
    <source>
        <dbReference type="SMART" id="SM00829"/>
    </source>
</evidence>
<dbReference type="InterPro" id="IPR020843">
    <property type="entry name" value="ER"/>
</dbReference>
<reference evidence="3 5" key="1">
    <citation type="submission" date="2019-07" db="EMBL/GenBank/DDBJ databases">
        <title>Whole genome shotgun sequence of Frigoribacterium faeni NBRC 103066.</title>
        <authorList>
            <person name="Hosoyama A."/>
            <person name="Uohara A."/>
            <person name="Ohji S."/>
            <person name="Ichikawa N."/>
        </authorList>
    </citation>
    <scope>NUCLEOTIDE SEQUENCE [LARGE SCALE GENOMIC DNA]</scope>
    <source>
        <strain evidence="3 5">NBRC 103066</strain>
    </source>
</reference>
<dbReference type="PANTHER" id="PTHR44154">
    <property type="entry name" value="QUINONE OXIDOREDUCTASE"/>
    <property type="match status" value="1"/>
</dbReference>
<evidence type="ECO:0000256" key="1">
    <source>
        <dbReference type="ARBA" id="ARBA00022857"/>
    </source>
</evidence>
<dbReference type="Pfam" id="PF00107">
    <property type="entry name" value="ADH_zinc_N"/>
    <property type="match status" value="1"/>
</dbReference>
<evidence type="ECO:0000313" key="3">
    <source>
        <dbReference type="EMBL" id="GEK84035.1"/>
    </source>
</evidence>
<accession>A0A7W3JK43</accession>
<comment type="caution">
    <text evidence="4">The sequence shown here is derived from an EMBL/GenBank/DDBJ whole genome shotgun (WGS) entry which is preliminary data.</text>
</comment>
<dbReference type="Proteomes" id="UP000321154">
    <property type="component" value="Unassembled WGS sequence"/>
</dbReference>
<sequence length="313" mass="32217">MKALALPAIDHYVELIDLPLPAVEEGQIRVKVHAASVNGFDLAVSAGYLRGRMEHHFPVVIGKDFAGIVAAVGDNVTGFRVGDRVFGVVSESVLGTGSFGEYVTVAADFGVTLLPDEISFDDGAALGLAGTTARDALNAVTMDESTTVLISGATGGVGQQLLQLAAATGAHVIATAPTPTDVDLLTTLGASQTVDSSRNITEQMGKLHPDGVDVVFHLAGDVDALSALVKSTGTFVTTIALDLPPVLATGARAERIMAMATRTTLDDVAAAHASGLTTLSIAAVYTLDEFQSALAHFTSGKRGKIVVRPNLEA</sequence>
<organism evidence="4 6">
    <name type="scientific">Frigoribacterium faeni</name>
    <dbReference type="NCBI Taxonomy" id="145483"/>
    <lineage>
        <taxon>Bacteria</taxon>
        <taxon>Bacillati</taxon>
        <taxon>Actinomycetota</taxon>
        <taxon>Actinomycetes</taxon>
        <taxon>Micrococcales</taxon>
        <taxon>Microbacteriaceae</taxon>
        <taxon>Frigoribacterium</taxon>
    </lineage>
</organism>
<name>A0A7W3JK43_9MICO</name>
<protein>
    <submittedName>
        <fullName evidence="3 4">NADPH:quinone reductase</fullName>
    </submittedName>
</protein>
<dbReference type="EMBL" id="JACGWW010000004">
    <property type="protein sequence ID" value="MBA8814382.1"/>
    <property type="molecule type" value="Genomic_DNA"/>
</dbReference>
<reference evidence="4 6" key="2">
    <citation type="submission" date="2020-07" db="EMBL/GenBank/DDBJ databases">
        <title>Sequencing the genomes of 1000 actinobacteria strains.</title>
        <authorList>
            <person name="Klenk H.-P."/>
        </authorList>
    </citation>
    <scope>NUCLEOTIDE SEQUENCE [LARGE SCALE GENOMIC DNA]</scope>
    <source>
        <strain evidence="4 6">DSM 10309</strain>
    </source>
</reference>
<dbReference type="SMART" id="SM00829">
    <property type="entry name" value="PKS_ER"/>
    <property type="match status" value="1"/>
</dbReference>
<dbReference type="InterPro" id="IPR011032">
    <property type="entry name" value="GroES-like_sf"/>
</dbReference>
<dbReference type="InterPro" id="IPR013154">
    <property type="entry name" value="ADH-like_N"/>
</dbReference>
<dbReference type="Pfam" id="PF08240">
    <property type="entry name" value="ADH_N"/>
    <property type="match status" value="1"/>
</dbReference>
<dbReference type="SUPFAM" id="SSF51735">
    <property type="entry name" value="NAD(P)-binding Rossmann-fold domains"/>
    <property type="match status" value="1"/>
</dbReference>
<evidence type="ECO:0000313" key="5">
    <source>
        <dbReference type="Proteomes" id="UP000321154"/>
    </source>
</evidence>
<dbReference type="InterPro" id="IPR036291">
    <property type="entry name" value="NAD(P)-bd_dom_sf"/>
</dbReference>
<dbReference type="Gene3D" id="3.90.180.10">
    <property type="entry name" value="Medium-chain alcohol dehydrogenases, catalytic domain"/>
    <property type="match status" value="1"/>
</dbReference>
<dbReference type="InterPro" id="IPR051603">
    <property type="entry name" value="Zinc-ADH_QOR/CCCR"/>
</dbReference>
<dbReference type="EMBL" id="BJUV01000026">
    <property type="protein sequence ID" value="GEK84035.1"/>
    <property type="molecule type" value="Genomic_DNA"/>
</dbReference>
<proteinExistence type="predicted"/>
<dbReference type="OrthoDB" id="3175656at2"/>
<dbReference type="GO" id="GO:0016491">
    <property type="term" value="F:oxidoreductase activity"/>
    <property type="evidence" value="ECO:0007669"/>
    <property type="project" value="InterPro"/>
</dbReference>
<dbReference type="Proteomes" id="UP000522688">
    <property type="component" value="Unassembled WGS sequence"/>
</dbReference>
<dbReference type="InterPro" id="IPR013149">
    <property type="entry name" value="ADH-like_C"/>
</dbReference>
<dbReference type="SUPFAM" id="SSF50129">
    <property type="entry name" value="GroES-like"/>
    <property type="match status" value="1"/>
</dbReference>
<evidence type="ECO:0000313" key="4">
    <source>
        <dbReference type="EMBL" id="MBA8814382.1"/>
    </source>
</evidence>
<dbReference type="RefSeq" id="WP_146856349.1">
    <property type="nucleotide sequence ID" value="NZ_BAAAHR010000003.1"/>
</dbReference>
<dbReference type="CDD" id="cd05289">
    <property type="entry name" value="MDR_like_2"/>
    <property type="match status" value="1"/>
</dbReference>